<dbReference type="Proteomes" id="UP000030708">
    <property type="component" value="Unassembled WGS sequence"/>
</dbReference>
<protein>
    <submittedName>
        <fullName evidence="2">Uncharacterized protein</fullName>
    </submittedName>
</protein>
<dbReference type="EMBL" id="KI926284">
    <property type="protein sequence ID" value="ETW38797.1"/>
    <property type="molecule type" value="Genomic_DNA"/>
</dbReference>
<feature type="transmembrane region" description="Helical" evidence="1">
    <location>
        <begin position="21"/>
        <end position="38"/>
    </location>
</feature>
<evidence type="ECO:0000313" key="3">
    <source>
        <dbReference type="Proteomes" id="UP000030708"/>
    </source>
</evidence>
<evidence type="ECO:0000313" key="2">
    <source>
        <dbReference type="EMBL" id="ETW38797.1"/>
    </source>
</evidence>
<name>A0A024WDE2_PLAFA</name>
<keyword evidence="1" id="KW-0812">Transmembrane</keyword>
<sequence>MYIHKKVSSYILPLNKFGIKLCNLCILLLKFTVSYLKFVSNFLEFPKDIYNNLKFLLKN</sequence>
<accession>A0A024WDE2</accession>
<reference evidence="2 3" key="1">
    <citation type="submission" date="2013-02" db="EMBL/GenBank/DDBJ databases">
        <title>The Genome Annotation of Plasmodium falciparum Tanzania (2000708).</title>
        <authorList>
            <consortium name="The Broad Institute Genome Sequencing Platform"/>
            <consortium name="The Broad Institute Genome Sequencing Center for Infectious Disease"/>
            <person name="Neafsey D."/>
            <person name="Hoffman S."/>
            <person name="Volkman S."/>
            <person name="Rosenthal P."/>
            <person name="Walker B."/>
            <person name="Young S.K."/>
            <person name="Zeng Q."/>
            <person name="Gargeya S."/>
            <person name="Fitzgerald M."/>
            <person name="Haas B."/>
            <person name="Abouelleil A."/>
            <person name="Allen A.W."/>
            <person name="Alvarado L."/>
            <person name="Arachchi H.M."/>
            <person name="Berlin A.M."/>
            <person name="Chapman S.B."/>
            <person name="Gainer-Dewar J."/>
            <person name="Goldberg J."/>
            <person name="Griggs A."/>
            <person name="Gujja S."/>
            <person name="Hansen M."/>
            <person name="Howarth C."/>
            <person name="Imamovic A."/>
            <person name="Ireland A."/>
            <person name="Larimer J."/>
            <person name="McCowan C."/>
            <person name="Murphy C."/>
            <person name="Pearson M."/>
            <person name="Poon T.W."/>
            <person name="Priest M."/>
            <person name="Roberts A."/>
            <person name="Saif S."/>
            <person name="Shea T."/>
            <person name="Sisk P."/>
            <person name="Sykes S."/>
            <person name="Wortman J."/>
            <person name="Nusbaum C."/>
            <person name="Birren B."/>
        </authorList>
    </citation>
    <scope>NUCLEOTIDE SEQUENCE [LARGE SCALE GENOMIC DNA]</scope>
    <source>
        <strain evidence="3">Tanzania (2000708)</strain>
    </source>
</reference>
<proteinExistence type="predicted"/>
<dbReference type="AlphaFoldDB" id="A0A024WDE2"/>
<keyword evidence="1" id="KW-0472">Membrane</keyword>
<evidence type="ECO:0000256" key="1">
    <source>
        <dbReference type="SAM" id="Phobius"/>
    </source>
</evidence>
<organism evidence="2 3">
    <name type="scientific">Plasmodium falciparum Tanzania</name>
    <name type="common">2000708</name>
    <dbReference type="NCBI Taxonomy" id="1036725"/>
    <lineage>
        <taxon>Eukaryota</taxon>
        <taxon>Sar</taxon>
        <taxon>Alveolata</taxon>
        <taxon>Apicomplexa</taxon>
        <taxon>Aconoidasida</taxon>
        <taxon>Haemosporida</taxon>
        <taxon>Plasmodiidae</taxon>
        <taxon>Plasmodium</taxon>
        <taxon>Plasmodium (Laverania)</taxon>
    </lineage>
</organism>
<gene>
    <name evidence="2" type="ORF">PFTANZ_00453</name>
</gene>
<reference evidence="2 3" key="2">
    <citation type="submission" date="2013-02" db="EMBL/GenBank/DDBJ databases">
        <title>The Genome Sequence of Plasmodium falciparum Tanzania (2000708).</title>
        <authorList>
            <consortium name="The Broad Institute Genome Sequencing Platform"/>
            <consortium name="The Broad Institute Genome Sequencing Center for Infectious Disease"/>
            <person name="Neafsey D."/>
            <person name="Cheeseman I."/>
            <person name="Volkman S."/>
            <person name="Adams J."/>
            <person name="Walker B."/>
            <person name="Young S.K."/>
            <person name="Zeng Q."/>
            <person name="Gargeya S."/>
            <person name="Fitzgerald M."/>
            <person name="Haas B."/>
            <person name="Abouelleil A."/>
            <person name="Alvarado L."/>
            <person name="Arachchi H.M."/>
            <person name="Berlin A.M."/>
            <person name="Chapman S.B."/>
            <person name="Dewar J."/>
            <person name="Goldberg J."/>
            <person name="Griggs A."/>
            <person name="Gujja S."/>
            <person name="Hansen M."/>
            <person name="Howarth C."/>
            <person name="Imamovic A."/>
            <person name="Larimer J."/>
            <person name="McCowan C."/>
            <person name="Murphy C."/>
            <person name="Neiman D."/>
            <person name="Pearson M."/>
            <person name="Priest M."/>
            <person name="Roberts A."/>
            <person name="Saif S."/>
            <person name="Shea T."/>
            <person name="Sisk P."/>
            <person name="Sykes S."/>
            <person name="Wortman J."/>
            <person name="Nusbaum C."/>
            <person name="Birren B."/>
        </authorList>
    </citation>
    <scope>NUCLEOTIDE SEQUENCE [LARGE SCALE GENOMIC DNA]</scope>
    <source>
        <strain evidence="3">Tanzania (2000708)</strain>
    </source>
</reference>
<keyword evidence="1" id="KW-1133">Transmembrane helix</keyword>